<name>A0ABS0GP79_9ACTN</name>
<dbReference type="EMBL" id="JADPUN010000051">
    <property type="protein sequence ID" value="MBF9127997.1"/>
    <property type="molecule type" value="Genomic_DNA"/>
</dbReference>
<evidence type="ECO:0000313" key="2">
    <source>
        <dbReference type="Proteomes" id="UP000638560"/>
    </source>
</evidence>
<comment type="caution">
    <text evidence="1">The sequence shown here is derived from an EMBL/GenBank/DDBJ whole genome shotgun (WGS) entry which is preliminary data.</text>
</comment>
<protein>
    <submittedName>
        <fullName evidence="1">Uncharacterized protein</fullName>
    </submittedName>
</protein>
<accession>A0ABS0GP79</accession>
<proteinExistence type="predicted"/>
<organism evidence="1 2">
    <name type="scientific">Plantactinospora alkalitolerans</name>
    <dbReference type="NCBI Taxonomy" id="2789879"/>
    <lineage>
        <taxon>Bacteria</taxon>
        <taxon>Bacillati</taxon>
        <taxon>Actinomycetota</taxon>
        <taxon>Actinomycetes</taxon>
        <taxon>Micromonosporales</taxon>
        <taxon>Micromonosporaceae</taxon>
        <taxon>Plantactinospora</taxon>
    </lineage>
</organism>
<gene>
    <name evidence="1" type="ORF">I0C86_03160</name>
</gene>
<dbReference type="Proteomes" id="UP000638560">
    <property type="component" value="Unassembled WGS sequence"/>
</dbReference>
<evidence type="ECO:0000313" key="1">
    <source>
        <dbReference type="EMBL" id="MBF9127997.1"/>
    </source>
</evidence>
<sequence length="131" mass="13340">MSGKLAGESQGVLLVWLGGSSDGGHRCATGDEQKHRHDRCYDLRDPSPVLVAALAGVEDIGCGVVYGQASGRVSCPAVDGVSHGEQASSPVQVGRVAMVAVPRAGSASQAARTGIASRGLLHPVEQVDRLG</sequence>
<reference evidence="1 2" key="1">
    <citation type="submission" date="2020-11" db="EMBL/GenBank/DDBJ databases">
        <title>A novel isolate from a Black sea contaminated sediment with potential to produce alkanes: Plantactinospora alkalitolerans sp. nov.</title>
        <authorList>
            <person name="Carro L."/>
            <person name="Veyisoglu A."/>
            <person name="Guven K."/>
            <person name="Schumann P."/>
            <person name="Klenk H.-P."/>
            <person name="Sahin N."/>
        </authorList>
    </citation>
    <scope>NUCLEOTIDE SEQUENCE [LARGE SCALE GENOMIC DNA]</scope>
    <source>
        <strain evidence="1 2">S1510</strain>
    </source>
</reference>
<keyword evidence="2" id="KW-1185">Reference proteome</keyword>